<proteinExistence type="predicted"/>
<organism evidence="1 2">
    <name type="scientific">Cochleicola gelatinilyticus</name>
    <dbReference type="NCBI Taxonomy" id="1763537"/>
    <lineage>
        <taxon>Bacteria</taxon>
        <taxon>Pseudomonadati</taxon>
        <taxon>Bacteroidota</taxon>
        <taxon>Flavobacteriia</taxon>
        <taxon>Flavobacteriales</taxon>
        <taxon>Flavobacteriaceae</taxon>
        <taxon>Cochleicola</taxon>
    </lineage>
</organism>
<dbReference type="InterPro" id="IPR011652">
    <property type="entry name" value="MORN_2"/>
</dbReference>
<dbReference type="AlphaFoldDB" id="A0A167J3L5"/>
<dbReference type="Pfam" id="PF07661">
    <property type="entry name" value="MORN_2"/>
    <property type="match status" value="1"/>
</dbReference>
<name>A0A167J3L5_9FLAO</name>
<dbReference type="Gene3D" id="2.20.110.10">
    <property type="entry name" value="Histone H3 K4-specific methyltransferase SET7/9 N-terminal domain"/>
    <property type="match status" value="1"/>
</dbReference>
<evidence type="ECO:0000313" key="2">
    <source>
        <dbReference type="Proteomes" id="UP000077013"/>
    </source>
</evidence>
<dbReference type="EMBL" id="LRXL01000026">
    <property type="protein sequence ID" value="OAB80297.1"/>
    <property type="molecule type" value="Genomic_DNA"/>
</dbReference>
<dbReference type="SUPFAM" id="SSF82185">
    <property type="entry name" value="Histone H3 K4-specific methyltransferase SET7/9 N-terminal domain"/>
    <property type="match status" value="1"/>
</dbReference>
<dbReference type="Proteomes" id="UP000077013">
    <property type="component" value="Unassembled WGS sequence"/>
</dbReference>
<protein>
    <submittedName>
        <fullName evidence="1">Uncharacterized protein</fullName>
    </submittedName>
</protein>
<keyword evidence="2" id="KW-1185">Reference proteome</keyword>
<sequence>MKGFQKQTIDKNDYKYVIDKKNRRGYVTIDNKIMDGIYIVLQDSVLYEELHIKDGFLHGPYYYFNSEGNITLEATYYHSYRDGFEKIYYKNGTIRSEKEFKRGKPTGTEYRYDETGTLVQKEIVEDGITYKHQYYQGKHTGTEYLKTIQGESFLIFLKYDNLGNIKLILGKQEPVNSSEFYVFAPNFDVIEVVNPNLDPETAQYYFSMLQDF</sequence>
<accession>A0A167J3L5</accession>
<evidence type="ECO:0000313" key="1">
    <source>
        <dbReference type="EMBL" id="OAB80297.1"/>
    </source>
</evidence>
<comment type="caution">
    <text evidence="1">The sequence shown here is derived from an EMBL/GenBank/DDBJ whole genome shotgun (WGS) entry which is preliminary data.</text>
</comment>
<gene>
    <name evidence="1" type="ORF">ULVI_06055</name>
</gene>
<reference evidence="1 2" key="1">
    <citation type="submission" date="2016-02" db="EMBL/GenBank/DDBJ databases">
        <title>Ulvibacter sp. LPB0005, isolated from Thais luteostoma.</title>
        <authorList>
            <person name="Shin S.-K."/>
            <person name="Yi H."/>
        </authorList>
    </citation>
    <scope>NUCLEOTIDE SEQUENCE [LARGE SCALE GENOMIC DNA]</scope>
    <source>
        <strain evidence="1 2">LPB0005</strain>
    </source>
</reference>